<keyword evidence="3" id="KW-0238">DNA-binding</keyword>
<dbReference type="Proteomes" id="UP000681414">
    <property type="component" value="Unassembled WGS sequence"/>
</dbReference>
<name>A0A942TH43_9BACI</name>
<dbReference type="Pfam" id="PF03965">
    <property type="entry name" value="Penicillinase_R"/>
    <property type="match status" value="1"/>
</dbReference>
<gene>
    <name evidence="5" type="ORF">KHA97_23210</name>
</gene>
<organism evidence="5 6">
    <name type="scientific">Lederbergia citri</name>
    <dbReference type="NCBI Taxonomy" id="2833580"/>
    <lineage>
        <taxon>Bacteria</taxon>
        <taxon>Bacillati</taxon>
        <taxon>Bacillota</taxon>
        <taxon>Bacilli</taxon>
        <taxon>Bacillales</taxon>
        <taxon>Bacillaceae</taxon>
        <taxon>Lederbergia</taxon>
    </lineage>
</organism>
<dbReference type="InterPro" id="IPR036388">
    <property type="entry name" value="WH-like_DNA-bd_sf"/>
</dbReference>
<dbReference type="SUPFAM" id="SSF46785">
    <property type="entry name" value="Winged helix' DNA-binding domain"/>
    <property type="match status" value="1"/>
</dbReference>
<proteinExistence type="inferred from homology"/>
<dbReference type="GO" id="GO:0045892">
    <property type="term" value="P:negative regulation of DNA-templated transcription"/>
    <property type="evidence" value="ECO:0007669"/>
    <property type="project" value="InterPro"/>
</dbReference>
<dbReference type="PIRSF" id="PIRSF019455">
    <property type="entry name" value="CopR_AtkY"/>
    <property type="match status" value="1"/>
</dbReference>
<reference evidence="5 6" key="1">
    <citation type="submission" date="2021-05" db="EMBL/GenBank/DDBJ databases">
        <title>Novel Bacillus species.</title>
        <authorList>
            <person name="Liu G."/>
        </authorList>
    </citation>
    <scope>NUCLEOTIDE SEQUENCE [LARGE SCALE GENOMIC DNA]</scope>
    <source>
        <strain evidence="6">FJAT-49780</strain>
    </source>
</reference>
<dbReference type="InterPro" id="IPR005650">
    <property type="entry name" value="BlaI_family"/>
</dbReference>
<comment type="similarity">
    <text evidence="1">Belongs to the BlaI transcriptional regulatory family.</text>
</comment>
<evidence type="ECO:0000313" key="6">
    <source>
        <dbReference type="Proteomes" id="UP000681414"/>
    </source>
</evidence>
<dbReference type="Gene3D" id="1.10.4040.10">
    <property type="entry name" value="Penicillinase repressor domain"/>
    <property type="match status" value="1"/>
</dbReference>
<dbReference type="GO" id="GO:0003677">
    <property type="term" value="F:DNA binding"/>
    <property type="evidence" value="ECO:0007669"/>
    <property type="project" value="UniProtKB-KW"/>
</dbReference>
<evidence type="ECO:0000256" key="2">
    <source>
        <dbReference type="ARBA" id="ARBA00023015"/>
    </source>
</evidence>
<dbReference type="EMBL" id="JAGYPG010000006">
    <property type="protein sequence ID" value="MBS4197951.1"/>
    <property type="molecule type" value="Genomic_DNA"/>
</dbReference>
<evidence type="ECO:0000256" key="1">
    <source>
        <dbReference type="ARBA" id="ARBA00011046"/>
    </source>
</evidence>
<dbReference type="Gene3D" id="1.10.10.10">
    <property type="entry name" value="Winged helix-like DNA-binding domain superfamily/Winged helix DNA-binding domain"/>
    <property type="match status" value="1"/>
</dbReference>
<dbReference type="AlphaFoldDB" id="A0A942TH43"/>
<keyword evidence="6" id="KW-1185">Reference proteome</keyword>
<keyword evidence="4" id="KW-0804">Transcription</keyword>
<evidence type="ECO:0000256" key="3">
    <source>
        <dbReference type="ARBA" id="ARBA00023125"/>
    </source>
</evidence>
<evidence type="ECO:0000313" key="5">
    <source>
        <dbReference type="EMBL" id="MBS4197951.1"/>
    </source>
</evidence>
<protein>
    <submittedName>
        <fullName evidence="5">BlaI/MecI/CopY family transcriptional regulator</fullName>
    </submittedName>
</protein>
<keyword evidence="2" id="KW-0805">Transcription regulation</keyword>
<dbReference type="InterPro" id="IPR036390">
    <property type="entry name" value="WH_DNA-bd_sf"/>
</dbReference>
<evidence type="ECO:0000256" key="4">
    <source>
        <dbReference type="ARBA" id="ARBA00023163"/>
    </source>
</evidence>
<accession>A0A942TH43</accession>
<comment type="caution">
    <text evidence="5">The sequence shown here is derived from an EMBL/GenBank/DDBJ whole genome shotgun (WGS) entry which is preliminary data.</text>
</comment>
<sequence length="110" mass="12927">MQVLWKSDSLTISKIIHELTQSTDWKPKTIQTLVNRLVNKKVVGYQQEGRKRRYFALVSEEESIQNESKSFLQRIFGGALQPMLVHLVKTNKLSQDDVEELKRLLDERRD</sequence>